<dbReference type="EMBL" id="JBBPDW010000048">
    <property type="protein sequence ID" value="KAK7532775.1"/>
    <property type="molecule type" value="Genomic_DNA"/>
</dbReference>
<sequence>MWLVGLLVMRQVPLGIAGTVGAVCGALQCRIPTYPPNVWTVALVHLSSSHCLTNFLYRRGGGLREAFSINLGSMAVAHAQGLISAMREADTSVACRQ</sequence>
<name>A0ABR1LDM1_9PEZI</name>
<accession>A0ABR1LDM1</accession>
<evidence type="ECO:0000256" key="1">
    <source>
        <dbReference type="SAM" id="SignalP"/>
    </source>
</evidence>
<feature type="chain" id="PRO_5047403519" evidence="1">
    <location>
        <begin position="18"/>
        <end position="97"/>
    </location>
</feature>
<keyword evidence="1" id="KW-0732">Signal</keyword>
<evidence type="ECO:0000313" key="2">
    <source>
        <dbReference type="EMBL" id="KAK7532775.1"/>
    </source>
</evidence>
<protein>
    <submittedName>
        <fullName evidence="2">Uncharacterized protein</fullName>
    </submittedName>
</protein>
<gene>
    <name evidence="2" type="ORF">IWX46DRAFT_613850</name>
</gene>
<keyword evidence="3" id="KW-1185">Reference proteome</keyword>
<organism evidence="2 3">
    <name type="scientific">Phyllosticta citricarpa</name>
    <dbReference type="NCBI Taxonomy" id="55181"/>
    <lineage>
        <taxon>Eukaryota</taxon>
        <taxon>Fungi</taxon>
        <taxon>Dikarya</taxon>
        <taxon>Ascomycota</taxon>
        <taxon>Pezizomycotina</taxon>
        <taxon>Dothideomycetes</taxon>
        <taxon>Dothideomycetes incertae sedis</taxon>
        <taxon>Botryosphaeriales</taxon>
        <taxon>Phyllostictaceae</taxon>
        <taxon>Phyllosticta</taxon>
    </lineage>
</organism>
<proteinExistence type="predicted"/>
<comment type="caution">
    <text evidence="2">The sequence shown here is derived from an EMBL/GenBank/DDBJ whole genome shotgun (WGS) entry which is preliminary data.</text>
</comment>
<feature type="signal peptide" evidence="1">
    <location>
        <begin position="1"/>
        <end position="17"/>
    </location>
</feature>
<reference evidence="2 3" key="1">
    <citation type="submission" date="2024-04" db="EMBL/GenBank/DDBJ databases">
        <title>Phyllosticta paracitricarpa is synonymous to the EU quarantine fungus P. citricarpa based on phylogenomic analyses.</title>
        <authorList>
            <consortium name="Lawrence Berkeley National Laboratory"/>
            <person name="Van Ingen-Buijs V.A."/>
            <person name="Van Westerhoven A.C."/>
            <person name="Haridas S."/>
            <person name="Skiadas P."/>
            <person name="Martin F."/>
            <person name="Groenewald J.Z."/>
            <person name="Crous P.W."/>
            <person name="Seidl M.F."/>
        </authorList>
    </citation>
    <scope>NUCLEOTIDE SEQUENCE [LARGE SCALE GENOMIC DNA]</scope>
    <source>
        <strain evidence="2 3">CBS 122670</strain>
    </source>
</reference>
<dbReference type="Proteomes" id="UP001365128">
    <property type="component" value="Unassembled WGS sequence"/>
</dbReference>
<evidence type="ECO:0000313" key="3">
    <source>
        <dbReference type="Proteomes" id="UP001365128"/>
    </source>
</evidence>